<keyword evidence="3" id="KW-0479">Metal-binding</keyword>
<accession>A0A4D6NP80</accession>
<keyword evidence="12" id="KW-1133">Transmembrane helix</keyword>
<keyword evidence="8" id="KW-0804">Transcription</keyword>
<keyword evidence="5" id="KW-0862">Zinc</keyword>
<dbReference type="Gramene" id="Vigun09g045900.1.v1.2">
    <property type="protein sequence ID" value="Vigun09g045900.1.v1.2"/>
    <property type="gene ID" value="Vigun09g045900.v1.2"/>
</dbReference>
<dbReference type="SUPFAM" id="SSF103612">
    <property type="entry name" value="SBT domain"/>
    <property type="match status" value="1"/>
</dbReference>
<dbReference type="GO" id="GO:0005886">
    <property type="term" value="C:plasma membrane"/>
    <property type="evidence" value="ECO:0007669"/>
    <property type="project" value="UniProtKB-SubCell"/>
</dbReference>
<keyword evidence="12" id="KW-0472">Membrane</keyword>
<dbReference type="AlphaFoldDB" id="A0A4D6NP80"/>
<feature type="compositionally biased region" description="Polar residues" evidence="11">
    <location>
        <begin position="302"/>
        <end position="329"/>
    </location>
</feature>
<dbReference type="Gene3D" id="4.10.1100.10">
    <property type="entry name" value="Transcription factor, SBP-box domain"/>
    <property type="match status" value="1"/>
</dbReference>
<dbReference type="InterPro" id="IPR036770">
    <property type="entry name" value="Ankyrin_rpt-contain_sf"/>
</dbReference>
<dbReference type="InterPro" id="IPR036893">
    <property type="entry name" value="SBP_sf"/>
</dbReference>
<evidence type="ECO:0000256" key="8">
    <source>
        <dbReference type="ARBA" id="ARBA00023163"/>
    </source>
</evidence>
<feature type="compositionally biased region" description="Low complexity" evidence="11">
    <location>
        <begin position="356"/>
        <end position="366"/>
    </location>
</feature>
<name>A0A4D6NP80_VIGUN</name>
<feature type="region of interest" description="Disordered" evidence="11">
    <location>
        <begin position="213"/>
        <end position="234"/>
    </location>
</feature>
<dbReference type="GO" id="GO:0003677">
    <property type="term" value="F:DNA binding"/>
    <property type="evidence" value="ECO:0007669"/>
    <property type="project" value="UniProtKB-KW"/>
</dbReference>
<proteinExistence type="predicted"/>
<dbReference type="InterPro" id="IPR004333">
    <property type="entry name" value="SBP_dom"/>
</dbReference>
<keyword evidence="7" id="KW-0238">DNA-binding</keyword>
<evidence type="ECO:0000313" key="15">
    <source>
        <dbReference type="Proteomes" id="UP000501690"/>
    </source>
</evidence>
<keyword evidence="12" id="KW-0812">Transmembrane</keyword>
<sequence length="1020" mass="112836">MEAQLEGKNQYLYGPVVPEMKSVGKRSLEWDLNDWKWDGDLFTATQLNSVPSDCRSRQLFPADPEILATGDASNSLSSAYDDVNLAEGRRELEKRRRGVADEGGVEMNDGAGSLNLNLGVQVYPIIEGEEKSGKKTKITGSTLNRAVCQVEDCRADLSNAKDYHRRHKVCDMHSKASKALVGNVMQRFCQQCSRFHVLQEFDEGKRSCRRRLAGHNKRRRKTHPDASVVNDGSVNEEKGSSYLLMSLLRILSNMHSNGSDNMTSQDVLSHLLRNLASLAGTINGRNIVSLLEGSQDLLKAGTSGTAQNVPNTNSNGPETSRPVDTSTKMDNGVISQDPPEPMPKGFISSGRDGVGSSKSPSLPQSSNVLLSRDCLPPHSVSAETMAGRIGLSNIDLNSAYDDVQDYVENTRNSRPPLPSGNGSLDNPLWVHCDSLKSSPPQTSRNSDSTSTQSPSSSSGEAQSRTDRIVFKLFGKAPNDFPHALRSQILNWLSHSPTEIESYIRPGCIILTVYLRLENSAWEELCYNLGSSLRKLAVPNDSFWRSGWIYTRVQHSVAFLYNGQVVLDVPLRFKSPQNCQIFCVKPLAVSSSSCVQFIVKGFNLLLSNTRLLCALEGKYLVQDSCYDLVDADAAIGHNELQHLSFSCRIPNVTGRGFIEVEDNGLSSCSFPFIVAEQEICSEICNLENVIEAAETADDIQMKTKLMEEKTQALYFVQEMGWLLHRNRVKVRLGPVAPLQDCFHFNRFMWLVGFSMDHDWCAVMKKLLNIIFEGTVDIGEHTSVELALLEMDLLHKAVKRNCRPMVELLLKFVPSNASDVGDSKEKQVNKSPNRFIFRPDSVGPAGLTPLHVAASIHGLDNVLDALTDDPALVGIEAWKSAKDTTGLTPYDHASLRGYYSYIQLVQRKISNTCKSEHVLNIPATLVDSNIKQKQSDGHRSSKVSSLQTEKIETTAMPRHCGVCQHKLAYGGMRSALVYRPAMLSMVAIAAVCVCVALLFKSSPKVYYVFQPFSWESLEYGSM</sequence>
<dbReference type="Pfam" id="PF26102">
    <property type="entry name" value="Ig_SPL7"/>
    <property type="match status" value="1"/>
</dbReference>
<evidence type="ECO:0000256" key="2">
    <source>
        <dbReference type="ARBA" id="ARBA00004202"/>
    </source>
</evidence>
<reference evidence="14 15" key="1">
    <citation type="submission" date="2019-04" db="EMBL/GenBank/DDBJ databases">
        <title>An improved genome assembly and genetic linkage map for asparagus bean, Vigna unguiculata ssp. sesquipedialis.</title>
        <authorList>
            <person name="Xia Q."/>
            <person name="Zhang R."/>
            <person name="Dong Y."/>
        </authorList>
    </citation>
    <scope>NUCLEOTIDE SEQUENCE [LARGE SCALE GENOMIC DNA]</scope>
    <source>
        <tissue evidence="14">Leaf</tissue>
    </source>
</reference>
<gene>
    <name evidence="14" type="ORF">DEO72_LG11g642</name>
</gene>
<evidence type="ECO:0000256" key="1">
    <source>
        <dbReference type="ARBA" id="ARBA00004123"/>
    </source>
</evidence>
<dbReference type="OrthoDB" id="514967at2759"/>
<evidence type="ECO:0000313" key="14">
    <source>
        <dbReference type="EMBL" id="QCE13647.1"/>
    </source>
</evidence>
<dbReference type="GO" id="GO:0008270">
    <property type="term" value="F:zinc ion binding"/>
    <property type="evidence" value="ECO:0007669"/>
    <property type="project" value="UniProtKB-KW"/>
</dbReference>
<dbReference type="Gene3D" id="1.25.40.20">
    <property type="entry name" value="Ankyrin repeat-containing domain"/>
    <property type="match status" value="1"/>
</dbReference>
<protein>
    <recommendedName>
        <fullName evidence="13">SBP-type domain-containing protein</fullName>
    </recommendedName>
</protein>
<evidence type="ECO:0000256" key="5">
    <source>
        <dbReference type="ARBA" id="ARBA00022833"/>
    </source>
</evidence>
<keyword evidence="6" id="KW-0805">Transcription regulation</keyword>
<dbReference type="Pfam" id="PF03110">
    <property type="entry name" value="SBP"/>
    <property type="match status" value="1"/>
</dbReference>
<evidence type="ECO:0000256" key="10">
    <source>
        <dbReference type="PROSITE-ProRule" id="PRU00470"/>
    </source>
</evidence>
<feature type="domain" description="SBP-type" evidence="13">
    <location>
        <begin position="145"/>
        <end position="222"/>
    </location>
</feature>
<evidence type="ECO:0000256" key="4">
    <source>
        <dbReference type="ARBA" id="ARBA00022771"/>
    </source>
</evidence>
<feature type="transmembrane region" description="Helical" evidence="12">
    <location>
        <begin position="979"/>
        <end position="997"/>
    </location>
</feature>
<keyword evidence="9" id="KW-0539">Nucleus</keyword>
<dbReference type="InterPro" id="IPR044817">
    <property type="entry name" value="SBP-like"/>
</dbReference>
<dbReference type="SUPFAM" id="SSF48403">
    <property type="entry name" value="Ankyrin repeat"/>
    <property type="match status" value="1"/>
</dbReference>
<evidence type="ECO:0000256" key="6">
    <source>
        <dbReference type="ARBA" id="ARBA00023015"/>
    </source>
</evidence>
<dbReference type="GO" id="GO:0005634">
    <property type="term" value="C:nucleus"/>
    <property type="evidence" value="ECO:0007669"/>
    <property type="project" value="UniProtKB-SubCell"/>
</dbReference>
<keyword evidence="15" id="KW-1185">Reference proteome</keyword>
<dbReference type="FunFam" id="4.10.1100.10:FF:000001">
    <property type="entry name" value="Squamosa promoter-binding-like protein 14"/>
    <property type="match status" value="1"/>
</dbReference>
<evidence type="ECO:0000256" key="9">
    <source>
        <dbReference type="ARBA" id="ARBA00023242"/>
    </source>
</evidence>
<evidence type="ECO:0000256" key="12">
    <source>
        <dbReference type="SAM" id="Phobius"/>
    </source>
</evidence>
<dbReference type="PROSITE" id="PS51141">
    <property type="entry name" value="ZF_SBP"/>
    <property type="match status" value="1"/>
</dbReference>
<evidence type="ECO:0000256" key="3">
    <source>
        <dbReference type="ARBA" id="ARBA00022723"/>
    </source>
</evidence>
<dbReference type="Proteomes" id="UP000501690">
    <property type="component" value="Linkage Group LG11"/>
</dbReference>
<dbReference type="PANTHER" id="PTHR31251:SF86">
    <property type="entry name" value="SQUAMOSA PROMOTER-BINDING-LIKE PROTEIN 1"/>
    <property type="match status" value="1"/>
</dbReference>
<dbReference type="EMBL" id="CP039355">
    <property type="protein sequence ID" value="QCE13647.1"/>
    <property type="molecule type" value="Genomic_DNA"/>
</dbReference>
<evidence type="ECO:0000256" key="7">
    <source>
        <dbReference type="ARBA" id="ARBA00023125"/>
    </source>
</evidence>
<evidence type="ECO:0000256" key="11">
    <source>
        <dbReference type="SAM" id="MobiDB-lite"/>
    </source>
</evidence>
<dbReference type="PANTHER" id="PTHR31251">
    <property type="entry name" value="SQUAMOSA PROMOTER-BINDING-LIKE PROTEIN 4"/>
    <property type="match status" value="1"/>
</dbReference>
<organism evidence="14 15">
    <name type="scientific">Vigna unguiculata</name>
    <name type="common">Cowpea</name>
    <dbReference type="NCBI Taxonomy" id="3917"/>
    <lineage>
        <taxon>Eukaryota</taxon>
        <taxon>Viridiplantae</taxon>
        <taxon>Streptophyta</taxon>
        <taxon>Embryophyta</taxon>
        <taxon>Tracheophyta</taxon>
        <taxon>Spermatophyta</taxon>
        <taxon>Magnoliopsida</taxon>
        <taxon>eudicotyledons</taxon>
        <taxon>Gunneridae</taxon>
        <taxon>Pentapetalae</taxon>
        <taxon>rosids</taxon>
        <taxon>fabids</taxon>
        <taxon>Fabales</taxon>
        <taxon>Fabaceae</taxon>
        <taxon>Papilionoideae</taxon>
        <taxon>50 kb inversion clade</taxon>
        <taxon>NPAAA clade</taxon>
        <taxon>indigoferoid/millettioid clade</taxon>
        <taxon>Phaseoleae</taxon>
        <taxon>Vigna</taxon>
    </lineage>
</organism>
<evidence type="ECO:0000259" key="13">
    <source>
        <dbReference type="PROSITE" id="PS51141"/>
    </source>
</evidence>
<feature type="region of interest" description="Disordered" evidence="11">
    <location>
        <begin position="428"/>
        <end position="463"/>
    </location>
</feature>
<feature type="region of interest" description="Disordered" evidence="11">
    <location>
        <begin position="301"/>
        <end position="370"/>
    </location>
</feature>
<feature type="compositionally biased region" description="Low complexity" evidence="11">
    <location>
        <begin position="441"/>
        <end position="462"/>
    </location>
</feature>
<feature type="compositionally biased region" description="Basic residues" evidence="11">
    <location>
        <begin position="213"/>
        <end position="222"/>
    </location>
</feature>
<keyword evidence="4 10" id="KW-0863">Zinc-finger</keyword>
<comment type="subcellular location">
    <subcellularLocation>
        <location evidence="2">Cell membrane</location>
        <topology evidence="2">Peripheral membrane protein</topology>
    </subcellularLocation>
    <subcellularLocation>
        <location evidence="1">Nucleus</location>
    </subcellularLocation>
</comment>